<sequence>MNVSFFDDHPKPADIRAEVLRGLALPEKRIPPKFFYDEPGSRLFDAICELPEYYPTRTEIGILRQYGGEMAELLGHDVVLIELGSGSSLKIRTLLEALRPRVYIPVDISREHLLRSAESLAAAFPEIEVRAACADYSRPFHLPLSEADQPRAAFFPGSSVGNFEPADAEAFLRRVGDFLGPGGHLLIGVDLRKSEDILHSAYNDAAGVTAAFNLNLLTRINRELEGSFDPAAFHHSAFFNPHDSRIEMHLVSNAPQDVLVAGETFRFSEGESIHTECSYKYGIDDFHALARRAGFESVRVWTDDAQLFSVHGLRRQED</sequence>
<dbReference type="PIRSF" id="PIRSF018005">
    <property type="entry name" value="UCP018005"/>
    <property type="match status" value="1"/>
</dbReference>
<dbReference type="PANTHER" id="PTHR43397:SF1">
    <property type="entry name" value="ERGOTHIONEINE BIOSYNTHESIS PROTEIN 1"/>
    <property type="match status" value="1"/>
</dbReference>
<proteinExistence type="predicted"/>
<dbReference type="EMBL" id="CP121472">
    <property type="protein sequence ID" value="WPL16846.1"/>
    <property type="molecule type" value="Genomic_DNA"/>
</dbReference>
<accession>A0ABZ0S9A0</accession>
<dbReference type="GO" id="GO:0052706">
    <property type="term" value="F:L-histidine N(alpha)-methyltransferase activity"/>
    <property type="evidence" value="ECO:0007669"/>
    <property type="project" value="UniProtKB-EC"/>
</dbReference>
<dbReference type="Pfam" id="PF10017">
    <property type="entry name" value="Methyltransf_33"/>
    <property type="match status" value="1"/>
</dbReference>
<dbReference type="Gene3D" id="3.40.50.150">
    <property type="entry name" value="Vaccinia Virus protein VP39"/>
    <property type="match status" value="1"/>
</dbReference>
<feature type="domain" description="Histidine-specific methyltransferase SAM-dependent" evidence="3">
    <location>
        <begin position="16"/>
        <end position="314"/>
    </location>
</feature>
<dbReference type="PANTHER" id="PTHR43397">
    <property type="entry name" value="ERGOTHIONEINE BIOSYNTHESIS PROTEIN 1"/>
    <property type="match status" value="1"/>
</dbReference>
<dbReference type="InterPro" id="IPR029063">
    <property type="entry name" value="SAM-dependent_MTases_sf"/>
</dbReference>
<reference evidence="4 5" key="1">
    <citation type="journal article" date="2023" name="Microorganisms">
        <title>Thiorhodovibrio frisius and Trv. litoralis spp. nov., Two Novel Members from a Clade of Fastidious Purple Sulfur Bacteria That Exhibit Unique Red-Shifted Light-Harvesting Capabilities.</title>
        <authorList>
            <person name="Methner A."/>
            <person name="Kuzyk S.B."/>
            <person name="Petersen J."/>
            <person name="Bauer S."/>
            <person name="Brinkmann H."/>
            <person name="Sichau K."/>
            <person name="Wanner G."/>
            <person name="Wolf J."/>
            <person name="Neumann-Schaal M."/>
            <person name="Henke P."/>
            <person name="Tank M."/>
            <person name="Sproer C."/>
            <person name="Bunk B."/>
            <person name="Overmann J."/>
        </authorList>
    </citation>
    <scope>NUCLEOTIDE SEQUENCE [LARGE SCALE GENOMIC DNA]</scope>
    <source>
        <strain evidence="4 5">DSM 6702</strain>
    </source>
</reference>
<evidence type="ECO:0000259" key="3">
    <source>
        <dbReference type="Pfam" id="PF10017"/>
    </source>
</evidence>
<evidence type="ECO:0000313" key="5">
    <source>
        <dbReference type="Proteomes" id="UP001432180"/>
    </source>
</evidence>
<dbReference type="EC" id="2.1.1.44" evidence="4"/>
<dbReference type="GO" id="GO:0032259">
    <property type="term" value="P:methylation"/>
    <property type="evidence" value="ECO:0007669"/>
    <property type="project" value="UniProtKB-KW"/>
</dbReference>
<keyword evidence="5" id="KW-1185">Reference proteome</keyword>
<keyword evidence="2 4" id="KW-0808">Transferase</keyword>
<name>A0ABZ0S9A0_9GAMM</name>
<dbReference type="RefSeq" id="WP_328987374.1">
    <property type="nucleotide sequence ID" value="NZ_CP121472.1"/>
</dbReference>
<dbReference type="InterPro" id="IPR017804">
    <property type="entry name" value="MeTrfase_EgtD-like"/>
</dbReference>
<evidence type="ECO:0000256" key="2">
    <source>
        <dbReference type="ARBA" id="ARBA00022679"/>
    </source>
</evidence>
<dbReference type="InterPro" id="IPR019257">
    <property type="entry name" value="MeTrfase_dom"/>
</dbReference>
<keyword evidence="1 4" id="KW-0489">Methyltransferase</keyword>
<dbReference type="Proteomes" id="UP001432180">
    <property type="component" value="Chromosome"/>
</dbReference>
<evidence type="ECO:0000313" key="4">
    <source>
        <dbReference type="EMBL" id="WPL16846.1"/>
    </source>
</evidence>
<dbReference type="NCBIfam" id="TIGR03438">
    <property type="entry name" value="egtD_ergothio"/>
    <property type="match status" value="1"/>
</dbReference>
<protein>
    <submittedName>
        <fullName evidence="4">Histidine-specific methyltransferase EgtD</fullName>
        <ecNumber evidence="4">2.1.1.44</ecNumber>
    </submittedName>
</protein>
<gene>
    <name evidence="4" type="primary">egtD</name>
    <name evidence="4" type="ORF">Thiowin_01822</name>
</gene>
<dbReference type="InterPro" id="IPR051128">
    <property type="entry name" value="EgtD_Methyltrsf_superfamily"/>
</dbReference>
<dbReference type="SUPFAM" id="SSF53335">
    <property type="entry name" value="S-adenosyl-L-methionine-dependent methyltransferases"/>
    <property type="match status" value="1"/>
</dbReference>
<evidence type="ECO:0000256" key="1">
    <source>
        <dbReference type="ARBA" id="ARBA00022603"/>
    </source>
</evidence>
<organism evidence="4 5">
    <name type="scientific">Thiorhodovibrio winogradskyi</name>
    <dbReference type="NCBI Taxonomy" id="77007"/>
    <lineage>
        <taxon>Bacteria</taxon>
        <taxon>Pseudomonadati</taxon>
        <taxon>Pseudomonadota</taxon>
        <taxon>Gammaproteobacteria</taxon>
        <taxon>Chromatiales</taxon>
        <taxon>Chromatiaceae</taxon>
        <taxon>Thiorhodovibrio</taxon>
    </lineage>
</organism>
<dbReference type="InterPro" id="IPR035094">
    <property type="entry name" value="EgtD"/>
</dbReference>